<keyword evidence="2" id="KW-1185">Reference proteome</keyword>
<evidence type="ECO:0000313" key="2">
    <source>
        <dbReference type="Proteomes" id="UP000199202"/>
    </source>
</evidence>
<dbReference type="STRING" id="633440.SAMN05421869_12746"/>
<sequence>MEGVGMAGHRTGFWGLWVLVEGLLWITLG</sequence>
<accession>A0A1G9L0Z6</accession>
<organism evidence="1 2">
    <name type="scientific">Nonomuraea jiangxiensis</name>
    <dbReference type="NCBI Taxonomy" id="633440"/>
    <lineage>
        <taxon>Bacteria</taxon>
        <taxon>Bacillati</taxon>
        <taxon>Actinomycetota</taxon>
        <taxon>Actinomycetes</taxon>
        <taxon>Streptosporangiales</taxon>
        <taxon>Streptosporangiaceae</taxon>
        <taxon>Nonomuraea</taxon>
    </lineage>
</organism>
<name>A0A1G9L0Z6_9ACTN</name>
<gene>
    <name evidence="1" type="ORF">SAMN05421869_12746</name>
</gene>
<reference evidence="1 2" key="1">
    <citation type="submission" date="2016-10" db="EMBL/GenBank/DDBJ databases">
        <authorList>
            <person name="de Groot N.N."/>
        </authorList>
    </citation>
    <scope>NUCLEOTIDE SEQUENCE [LARGE SCALE GENOMIC DNA]</scope>
    <source>
        <strain evidence="1 2">CGMCC 4.6533</strain>
    </source>
</reference>
<dbReference type="AlphaFoldDB" id="A0A1G9L0Z6"/>
<evidence type="ECO:0000313" key="1">
    <source>
        <dbReference type="EMBL" id="SDL55377.1"/>
    </source>
</evidence>
<proteinExistence type="predicted"/>
<dbReference type="Proteomes" id="UP000199202">
    <property type="component" value="Unassembled WGS sequence"/>
</dbReference>
<protein>
    <submittedName>
        <fullName evidence="1">Uncharacterized protein</fullName>
    </submittedName>
</protein>
<dbReference type="EMBL" id="FNDJ01000027">
    <property type="protein sequence ID" value="SDL55377.1"/>
    <property type="molecule type" value="Genomic_DNA"/>
</dbReference>